<dbReference type="SMART" id="SM00052">
    <property type="entry name" value="EAL"/>
    <property type="match status" value="1"/>
</dbReference>
<sequence>MTASMGIALHPEHGASADDLLKNADIAMYHQKANGKDGYTFFSQAMLGPATQDMVLEHDLRLALENGELEMYYQPQVAMGTQGITGVEALMRWNHPQRGLLGAGEFLPQAEENGLIFPMTDWMIEAVCHDLCAWNARTSTRMRMSINVSPQYLDRGHFSEKLQNALTRHGLSSSQFEVEITENICIRNPLMAIEQLNRLSQLGVNIAIDDFGTGYSSLSYLHQFPIHTLKIDRAFVIGIHNEATPQPVVLAIISIAKGLGLQIVAEGVETLTQRNYLASAGCQTIQGFFYHRPMRQEKLLALISPPVLLIL</sequence>
<dbReference type="AlphaFoldDB" id="A0A1J5PT85"/>
<dbReference type="Gene3D" id="3.20.20.450">
    <property type="entry name" value="EAL domain"/>
    <property type="match status" value="1"/>
</dbReference>
<dbReference type="PANTHER" id="PTHR33121">
    <property type="entry name" value="CYCLIC DI-GMP PHOSPHODIESTERASE PDEF"/>
    <property type="match status" value="1"/>
</dbReference>
<dbReference type="InterPro" id="IPR035919">
    <property type="entry name" value="EAL_sf"/>
</dbReference>
<dbReference type="InterPro" id="IPR000160">
    <property type="entry name" value="GGDEF_dom"/>
</dbReference>
<proteinExistence type="predicted"/>
<feature type="domain" description="EAL" evidence="1">
    <location>
        <begin position="53"/>
        <end position="307"/>
    </location>
</feature>
<dbReference type="InterPro" id="IPR029787">
    <property type="entry name" value="Nucleotide_cyclase"/>
</dbReference>
<dbReference type="CDD" id="cd01948">
    <property type="entry name" value="EAL"/>
    <property type="match status" value="1"/>
</dbReference>
<dbReference type="SUPFAM" id="SSF55073">
    <property type="entry name" value="Nucleotide cyclase"/>
    <property type="match status" value="1"/>
</dbReference>
<dbReference type="InterPro" id="IPR050706">
    <property type="entry name" value="Cyclic-di-GMP_PDE-like"/>
</dbReference>
<dbReference type="InterPro" id="IPR001633">
    <property type="entry name" value="EAL_dom"/>
</dbReference>
<accession>A0A1J5PT85</accession>
<dbReference type="PROSITE" id="PS50883">
    <property type="entry name" value="EAL"/>
    <property type="match status" value="1"/>
</dbReference>
<dbReference type="GO" id="GO:0071111">
    <property type="term" value="F:cyclic-guanylate-specific phosphodiesterase activity"/>
    <property type="evidence" value="ECO:0007669"/>
    <property type="project" value="InterPro"/>
</dbReference>
<comment type="caution">
    <text evidence="3">The sequence shown here is derived from an EMBL/GenBank/DDBJ whole genome shotgun (WGS) entry which is preliminary data.</text>
</comment>
<protein>
    <submittedName>
        <fullName evidence="3">Phytochrome-like protein cph2</fullName>
    </submittedName>
</protein>
<dbReference type="EMBL" id="MLJW01002372">
    <property type="protein sequence ID" value="OIQ74830.1"/>
    <property type="molecule type" value="Genomic_DNA"/>
</dbReference>
<evidence type="ECO:0000259" key="2">
    <source>
        <dbReference type="PROSITE" id="PS50887"/>
    </source>
</evidence>
<evidence type="ECO:0000313" key="3">
    <source>
        <dbReference type="EMBL" id="OIQ74830.1"/>
    </source>
</evidence>
<organism evidence="3">
    <name type="scientific">mine drainage metagenome</name>
    <dbReference type="NCBI Taxonomy" id="410659"/>
    <lineage>
        <taxon>unclassified sequences</taxon>
        <taxon>metagenomes</taxon>
        <taxon>ecological metagenomes</taxon>
    </lineage>
</organism>
<dbReference type="FunFam" id="3.20.20.450:FF:000001">
    <property type="entry name" value="Cyclic di-GMP phosphodiesterase yahA"/>
    <property type="match status" value="1"/>
</dbReference>
<dbReference type="Gene3D" id="3.30.70.270">
    <property type="match status" value="1"/>
</dbReference>
<reference evidence="3" key="1">
    <citation type="submission" date="2016-10" db="EMBL/GenBank/DDBJ databases">
        <title>Sequence of Gallionella enrichment culture.</title>
        <authorList>
            <person name="Poehlein A."/>
            <person name="Muehling M."/>
            <person name="Daniel R."/>
        </authorList>
    </citation>
    <scope>NUCLEOTIDE SEQUENCE</scope>
</reference>
<dbReference type="InterPro" id="IPR043128">
    <property type="entry name" value="Rev_trsase/Diguanyl_cyclase"/>
</dbReference>
<dbReference type="Pfam" id="PF00990">
    <property type="entry name" value="GGDEF"/>
    <property type="match status" value="1"/>
</dbReference>
<evidence type="ECO:0000259" key="1">
    <source>
        <dbReference type="PROSITE" id="PS50883"/>
    </source>
</evidence>
<dbReference type="Pfam" id="PF00563">
    <property type="entry name" value="EAL"/>
    <property type="match status" value="1"/>
</dbReference>
<dbReference type="SUPFAM" id="SSF141868">
    <property type="entry name" value="EAL domain-like"/>
    <property type="match status" value="1"/>
</dbReference>
<feature type="domain" description="GGDEF" evidence="2">
    <location>
        <begin position="1"/>
        <end position="44"/>
    </location>
</feature>
<name>A0A1J5PT85_9ZZZZ</name>
<gene>
    <name evidence="3" type="primary">cph2_83</name>
    <name evidence="3" type="ORF">GALL_435140</name>
</gene>
<dbReference type="PANTHER" id="PTHR33121:SF70">
    <property type="entry name" value="SIGNALING PROTEIN YKOW"/>
    <property type="match status" value="1"/>
</dbReference>
<dbReference type="PROSITE" id="PS50887">
    <property type="entry name" value="GGDEF"/>
    <property type="match status" value="1"/>
</dbReference>